<dbReference type="GeneID" id="41329624"/>
<reference evidence="1 2" key="1">
    <citation type="journal article" date="2020" name="Nature">
        <title>Isolation of an archaeon at the prokaryote-eukaryote interface.</title>
        <authorList>
            <person name="Imachi H."/>
            <person name="Nobu M.K."/>
            <person name="Nakahara N."/>
            <person name="Morono Y."/>
            <person name="Ogawara M."/>
            <person name="Takaki Y."/>
            <person name="Takano Y."/>
            <person name="Uematsu K."/>
            <person name="Ikuta T."/>
            <person name="Ito M."/>
            <person name="Matsui Y."/>
            <person name="Miyazaki M."/>
            <person name="Murata K."/>
            <person name="Saito Y."/>
            <person name="Sakai S."/>
            <person name="Song C."/>
            <person name="Tasumi E."/>
            <person name="Yamanaka Y."/>
            <person name="Yamaguchi T."/>
            <person name="Kamagata Y."/>
            <person name="Tamaki H."/>
            <person name="Takai K."/>
        </authorList>
    </citation>
    <scope>NUCLEOTIDE SEQUENCE [LARGE SCALE GENOMIC DNA]</scope>
    <source>
        <strain evidence="1 2">MK-D1</strain>
    </source>
</reference>
<accession>A0A5B9D9H3</accession>
<gene>
    <name evidence="1" type="ORF">DSAG12_01631</name>
</gene>
<sequence length="106" mass="12188">MSEITKFVGKSNYAFETMLQKISSITKVSPVLLKNYGIASFNEWQKKTGLTVNSLSNMKPEDRCSHIYDMLDLFRNRLETIIYSVKDLDKSLSIANITYEIIFGNH</sequence>
<dbReference type="RefSeq" id="WP_147662704.1">
    <property type="nucleotide sequence ID" value="NZ_CP042905.2"/>
</dbReference>
<keyword evidence="2" id="KW-1185">Reference proteome</keyword>
<evidence type="ECO:0000313" key="2">
    <source>
        <dbReference type="Proteomes" id="UP000321408"/>
    </source>
</evidence>
<proteinExistence type="predicted"/>
<dbReference type="KEGG" id="psyt:DSAG12_01631"/>
<dbReference type="Proteomes" id="UP000321408">
    <property type="component" value="Chromosome"/>
</dbReference>
<name>A0A5B9D9H3_9ARCH</name>
<organism evidence="1 2">
    <name type="scientific">Promethearchaeum syntrophicum</name>
    <dbReference type="NCBI Taxonomy" id="2594042"/>
    <lineage>
        <taxon>Archaea</taxon>
        <taxon>Promethearchaeati</taxon>
        <taxon>Promethearchaeota</taxon>
        <taxon>Promethearchaeia</taxon>
        <taxon>Promethearchaeales</taxon>
        <taxon>Promethearchaeaceae</taxon>
        <taxon>Promethearchaeum</taxon>
    </lineage>
</organism>
<evidence type="ECO:0000313" key="1">
    <source>
        <dbReference type="EMBL" id="QEE15804.1"/>
    </source>
</evidence>
<reference evidence="1 2" key="2">
    <citation type="journal article" date="2024" name="Int. J. Syst. Evol. Microbiol.">
        <title>Promethearchaeum syntrophicum gen. nov., sp. nov., an anaerobic, obligately syntrophic archaeon, the first isolate of the lineage 'Asgard' archaea, and proposal of the new archaeal phylum Promethearchaeota phyl. nov. and kingdom Promethearchaeati regn. nov.</title>
        <authorList>
            <person name="Imachi H."/>
            <person name="Nobu M.K."/>
            <person name="Kato S."/>
            <person name="Takaki Y."/>
            <person name="Miyazaki M."/>
            <person name="Miyata M."/>
            <person name="Ogawara M."/>
            <person name="Saito Y."/>
            <person name="Sakai S."/>
            <person name="Tahara Y.O."/>
            <person name="Takano Y."/>
            <person name="Tasumi E."/>
            <person name="Uematsu K."/>
            <person name="Yoshimura T."/>
            <person name="Itoh T."/>
            <person name="Ohkuma M."/>
            <person name="Takai K."/>
        </authorList>
    </citation>
    <scope>NUCLEOTIDE SEQUENCE [LARGE SCALE GENOMIC DNA]</scope>
    <source>
        <strain evidence="1 2">MK-D1</strain>
    </source>
</reference>
<protein>
    <submittedName>
        <fullName evidence="1">Uncharacterized protein</fullName>
    </submittedName>
</protein>
<dbReference type="EMBL" id="CP042905">
    <property type="protein sequence ID" value="QEE15804.1"/>
    <property type="molecule type" value="Genomic_DNA"/>
</dbReference>
<dbReference type="AlphaFoldDB" id="A0A5B9D9H3"/>